<dbReference type="AlphaFoldDB" id="A0A6C0LJU0"/>
<reference evidence="1" key="1">
    <citation type="journal article" date="2020" name="Nature">
        <title>Giant virus diversity and host interactions through global metagenomics.</title>
        <authorList>
            <person name="Schulz F."/>
            <person name="Roux S."/>
            <person name="Paez-Espino D."/>
            <person name="Jungbluth S."/>
            <person name="Walsh D.A."/>
            <person name="Denef V.J."/>
            <person name="McMahon K.D."/>
            <person name="Konstantinidis K.T."/>
            <person name="Eloe-Fadrosh E.A."/>
            <person name="Kyrpides N.C."/>
            <person name="Woyke T."/>
        </authorList>
    </citation>
    <scope>NUCLEOTIDE SEQUENCE</scope>
    <source>
        <strain evidence="1">GVMAG-M-3300027804-48</strain>
    </source>
</reference>
<protein>
    <submittedName>
        <fullName evidence="1">Uncharacterized protein</fullName>
    </submittedName>
</protein>
<proteinExistence type="predicted"/>
<name>A0A6C0LJU0_9ZZZZ</name>
<organism evidence="1">
    <name type="scientific">viral metagenome</name>
    <dbReference type="NCBI Taxonomy" id="1070528"/>
    <lineage>
        <taxon>unclassified sequences</taxon>
        <taxon>metagenomes</taxon>
        <taxon>organismal metagenomes</taxon>
    </lineage>
</organism>
<sequence length="216" mass="26651">MNDYRKIKNYLRKNASTIADDNKMRLKLQRLFYYDIYGIPIAILKSECYNNNEEYPYYFQNKTREEIIDIYNKDVKTKYLIKIYNQDELNDYDIKKDIYLEISLKTFRPVYNENWKKISEEINEVSFDKQKSFYADYLRCYMKIKHFPSFEEFMIFSYNKYKMPVHKDIRIVFNNIDKSYEKVRDYIEDNNMTFEKVCKIIKQSTPITNRIIMEQN</sequence>
<dbReference type="EMBL" id="MN740489">
    <property type="protein sequence ID" value="QHU29452.1"/>
    <property type="molecule type" value="Genomic_DNA"/>
</dbReference>
<accession>A0A6C0LJU0</accession>
<evidence type="ECO:0000313" key="1">
    <source>
        <dbReference type="EMBL" id="QHU29452.1"/>
    </source>
</evidence>